<dbReference type="AlphaFoldDB" id="A0A9Q1KAP4"/>
<gene>
    <name evidence="4" type="ORF">Cgig2_009601</name>
</gene>
<evidence type="ECO:0008006" key="6">
    <source>
        <dbReference type="Google" id="ProtNLM"/>
    </source>
</evidence>
<proteinExistence type="predicted"/>
<sequence>MASQERDVLADLECGASGTTTEEEESRESVSSSSRGKKTLSRSLGGALFYNGSISSESDSDSSDGFLKSSSSKGRRVELFIEGSSGGEDHWNLVALLHKKNPSGQHKKPSLIKASKPPRPPKGPYLNASDLKLVKELSELAARKRARIERMKALRKIKAAKRQSSNSSIIALIITVLFFLVILFQGLFSRNNVNREFQGSPAPAMATEGLISIQLFNSAPANKNGRVSMSLNSRDQIYSLSPGEEEGRDTG</sequence>
<feature type="region of interest" description="Disordered" evidence="2">
    <location>
        <begin position="1"/>
        <end position="40"/>
    </location>
</feature>
<keyword evidence="1" id="KW-0175">Coiled coil</keyword>
<keyword evidence="5" id="KW-1185">Reference proteome</keyword>
<comment type="caution">
    <text evidence="4">The sequence shown here is derived from an EMBL/GenBank/DDBJ whole genome shotgun (WGS) entry which is preliminary data.</text>
</comment>
<dbReference type="EMBL" id="JAKOGI010000208">
    <property type="protein sequence ID" value="KAJ8439777.1"/>
    <property type="molecule type" value="Genomic_DNA"/>
</dbReference>
<dbReference type="PANTHER" id="PTHR34188">
    <property type="entry name" value="OS01G0299500 PROTEIN"/>
    <property type="match status" value="1"/>
</dbReference>
<dbReference type="OrthoDB" id="1899142at2759"/>
<name>A0A9Q1KAP4_9CARY</name>
<feature type="region of interest" description="Disordered" evidence="2">
    <location>
        <begin position="101"/>
        <end position="127"/>
    </location>
</feature>
<dbReference type="Proteomes" id="UP001153076">
    <property type="component" value="Unassembled WGS sequence"/>
</dbReference>
<organism evidence="4 5">
    <name type="scientific">Carnegiea gigantea</name>
    <dbReference type="NCBI Taxonomy" id="171969"/>
    <lineage>
        <taxon>Eukaryota</taxon>
        <taxon>Viridiplantae</taxon>
        <taxon>Streptophyta</taxon>
        <taxon>Embryophyta</taxon>
        <taxon>Tracheophyta</taxon>
        <taxon>Spermatophyta</taxon>
        <taxon>Magnoliopsida</taxon>
        <taxon>eudicotyledons</taxon>
        <taxon>Gunneridae</taxon>
        <taxon>Pentapetalae</taxon>
        <taxon>Caryophyllales</taxon>
        <taxon>Cactineae</taxon>
        <taxon>Cactaceae</taxon>
        <taxon>Cactoideae</taxon>
        <taxon>Echinocereeae</taxon>
        <taxon>Carnegiea</taxon>
    </lineage>
</organism>
<evidence type="ECO:0000256" key="1">
    <source>
        <dbReference type="SAM" id="Coils"/>
    </source>
</evidence>
<feature type="coiled-coil region" evidence="1">
    <location>
        <begin position="134"/>
        <end position="163"/>
    </location>
</feature>
<feature type="transmembrane region" description="Helical" evidence="3">
    <location>
        <begin position="168"/>
        <end position="188"/>
    </location>
</feature>
<evidence type="ECO:0000313" key="5">
    <source>
        <dbReference type="Proteomes" id="UP001153076"/>
    </source>
</evidence>
<protein>
    <recommendedName>
        <fullName evidence="6">Transmembrane protein</fullName>
    </recommendedName>
</protein>
<accession>A0A9Q1KAP4</accession>
<keyword evidence="3" id="KW-0812">Transmembrane</keyword>
<feature type="compositionally biased region" description="Basic residues" evidence="2">
    <location>
        <begin position="101"/>
        <end position="110"/>
    </location>
</feature>
<reference evidence="4" key="1">
    <citation type="submission" date="2022-04" db="EMBL/GenBank/DDBJ databases">
        <title>Carnegiea gigantea Genome sequencing and assembly v2.</title>
        <authorList>
            <person name="Copetti D."/>
            <person name="Sanderson M.J."/>
            <person name="Burquez A."/>
            <person name="Wojciechowski M.F."/>
        </authorList>
    </citation>
    <scope>NUCLEOTIDE SEQUENCE</scope>
    <source>
        <strain evidence="4">SGP5-SGP5p</strain>
        <tissue evidence="4">Aerial part</tissue>
    </source>
</reference>
<keyword evidence="3" id="KW-1133">Transmembrane helix</keyword>
<keyword evidence="3" id="KW-0472">Membrane</keyword>
<evidence type="ECO:0000313" key="4">
    <source>
        <dbReference type="EMBL" id="KAJ8439777.1"/>
    </source>
</evidence>
<evidence type="ECO:0000256" key="3">
    <source>
        <dbReference type="SAM" id="Phobius"/>
    </source>
</evidence>
<evidence type="ECO:0000256" key="2">
    <source>
        <dbReference type="SAM" id="MobiDB-lite"/>
    </source>
</evidence>
<dbReference type="PANTHER" id="PTHR34188:SF5">
    <property type="entry name" value="OS05G0131900 PROTEIN"/>
    <property type="match status" value="1"/>
</dbReference>